<evidence type="ECO:0000256" key="2">
    <source>
        <dbReference type="PROSITE-ProRule" id="PRU00103"/>
    </source>
</evidence>
<protein>
    <recommendedName>
        <fullName evidence="6">TOG domain-containing protein</fullName>
    </recommendedName>
</protein>
<dbReference type="GO" id="GO:0005737">
    <property type="term" value="C:cytoplasm"/>
    <property type="evidence" value="ECO:0007669"/>
    <property type="project" value="TreeGrafter"/>
</dbReference>
<feature type="compositionally biased region" description="Polar residues" evidence="3">
    <location>
        <begin position="260"/>
        <end position="275"/>
    </location>
</feature>
<dbReference type="PROSITE" id="PS50077">
    <property type="entry name" value="HEAT_REPEAT"/>
    <property type="match status" value="2"/>
</dbReference>
<sequence>EDDSLSTLEKIYLYSRSKAVFHRVFIARALPDYLLHVTPQEAVEYVLPLLSGLAMDEAEESVKEALAAELVHIIWWFFTHCQIVPDDSQPAQGFASSSTTVTISVQAFTPILGTLLLSSNPLVGGAARFAVVDLLSRMKKADDRQLGANSTRHHQHLPGDILHPWEIPAANCNDDDDDEDDKLRNIGLFRGEERAMFTQEILQQVVIGMGRLDVDFAPPEEIPVAEGVAPAIKPDEDYNPYFPPFPPAMYYPAQSFHDVSPSQLRPPSSAQNAYSPGTEFPPEADRLPATSPRIPIASDRPVGDPPPSDAHSDTPGSPMNTDADWPDFVGSGPDDEQATMGRLSSMSLMAAVTASAGVLDGDMQQAFVKEVERVGRDTVYWVRREASFALGALAKVVPEEVVLSSLLPLFDSLKWDSVWHVRHSALFALPAILARLSPSQRRQVAVETVAALSTDQNPTVRSGVLEALGEVIYSFRDDPDGPPQELVHLFLGRKEDRRVRDGQQTPTANSPIESFYADPKRPLICAFNFPAVVLTLGAYRWTELREAYIDIASINAIDVRKTLAASLGEIAKIIGPENAKNDLVNVWWVSIQSEEDEVRMKAIETLHDFAAVVGNEVASSLVRGVLTVWNEGRLRSWRERDLIERSMVNWLAQIDSDATSLILSLLVKGLEDSVATVRETAISVLPDLWHFFAQKGALEQFQYELGRLATSSNYRRRMTFVACQQTLALQIDKDGHHYVSLDESLLQSVADLANDRIEGVRIGVARFAGLVLRTLVRESRPIPMILRKMVRQLSQDTSHEVQSYVAGLSVGEDQELSLANLQPSRKRPGQTATFSRPPLPLGSSSTDQDESMTNLKVHR</sequence>
<evidence type="ECO:0000256" key="1">
    <source>
        <dbReference type="ARBA" id="ARBA00022737"/>
    </source>
</evidence>
<evidence type="ECO:0000256" key="3">
    <source>
        <dbReference type="SAM" id="MobiDB-lite"/>
    </source>
</evidence>
<dbReference type="PANTHER" id="PTHR10648:SF1">
    <property type="entry name" value="SERINE_THREONINE-PROTEIN PHOSPHATASE 4 REGULATORY SUBUNIT 1"/>
    <property type="match status" value="1"/>
</dbReference>
<dbReference type="Gene3D" id="1.25.10.10">
    <property type="entry name" value="Leucine-rich Repeat Variant"/>
    <property type="match status" value="1"/>
</dbReference>
<feature type="repeat" description="HEAT" evidence="2">
    <location>
        <begin position="406"/>
        <end position="443"/>
    </location>
</feature>
<dbReference type="AlphaFoldDB" id="A0A409W0W5"/>
<feature type="compositionally biased region" description="Polar residues" evidence="3">
    <location>
        <begin position="842"/>
        <end position="859"/>
    </location>
</feature>
<dbReference type="InterPro" id="IPR021133">
    <property type="entry name" value="HEAT_type_2"/>
</dbReference>
<gene>
    <name evidence="4" type="ORF">CVT26_006903</name>
</gene>
<dbReference type="Proteomes" id="UP000284706">
    <property type="component" value="Unassembled WGS sequence"/>
</dbReference>
<dbReference type="STRING" id="231916.A0A409W0W5"/>
<organism evidence="4 5">
    <name type="scientific">Gymnopilus dilepis</name>
    <dbReference type="NCBI Taxonomy" id="231916"/>
    <lineage>
        <taxon>Eukaryota</taxon>
        <taxon>Fungi</taxon>
        <taxon>Dikarya</taxon>
        <taxon>Basidiomycota</taxon>
        <taxon>Agaricomycotina</taxon>
        <taxon>Agaricomycetes</taxon>
        <taxon>Agaricomycetidae</taxon>
        <taxon>Agaricales</taxon>
        <taxon>Agaricineae</taxon>
        <taxon>Hymenogastraceae</taxon>
        <taxon>Gymnopilus</taxon>
    </lineage>
</organism>
<dbReference type="GO" id="GO:0019888">
    <property type="term" value="F:protein phosphatase regulator activity"/>
    <property type="evidence" value="ECO:0007669"/>
    <property type="project" value="TreeGrafter"/>
</dbReference>
<dbReference type="InterPro" id="IPR011989">
    <property type="entry name" value="ARM-like"/>
</dbReference>
<evidence type="ECO:0000313" key="4">
    <source>
        <dbReference type="EMBL" id="PPQ72147.1"/>
    </source>
</evidence>
<feature type="repeat" description="HEAT" evidence="2">
    <location>
        <begin position="544"/>
        <end position="582"/>
    </location>
</feature>
<dbReference type="EMBL" id="NHYE01005471">
    <property type="protein sequence ID" value="PPQ72147.1"/>
    <property type="molecule type" value="Genomic_DNA"/>
</dbReference>
<feature type="region of interest" description="Disordered" evidence="3">
    <location>
        <begin position="822"/>
        <end position="859"/>
    </location>
</feature>
<name>A0A409W0W5_9AGAR</name>
<keyword evidence="5" id="KW-1185">Reference proteome</keyword>
<keyword evidence="1" id="KW-0677">Repeat</keyword>
<reference evidence="4 5" key="1">
    <citation type="journal article" date="2018" name="Evol. Lett.">
        <title>Horizontal gene cluster transfer increased hallucinogenic mushroom diversity.</title>
        <authorList>
            <person name="Reynolds H.T."/>
            <person name="Vijayakumar V."/>
            <person name="Gluck-Thaler E."/>
            <person name="Korotkin H.B."/>
            <person name="Matheny P.B."/>
            <person name="Slot J.C."/>
        </authorList>
    </citation>
    <scope>NUCLEOTIDE SEQUENCE [LARGE SCALE GENOMIC DNA]</scope>
    <source>
        <strain evidence="4 5">SRW20</strain>
    </source>
</reference>
<feature type="region of interest" description="Disordered" evidence="3">
    <location>
        <begin position="257"/>
        <end position="339"/>
    </location>
</feature>
<dbReference type="OrthoDB" id="340346at2759"/>
<feature type="non-terminal residue" evidence="4">
    <location>
        <position position="1"/>
    </location>
</feature>
<dbReference type="InParanoid" id="A0A409W0W5"/>
<proteinExistence type="predicted"/>
<dbReference type="PANTHER" id="PTHR10648">
    <property type="entry name" value="SERINE/THREONINE-PROTEIN PHOSPHATASE PP2A 65 KDA REGULATORY SUBUNIT"/>
    <property type="match status" value="1"/>
</dbReference>
<accession>A0A409W0W5</accession>
<comment type="caution">
    <text evidence="4">The sequence shown here is derived from an EMBL/GenBank/DDBJ whole genome shotgun (WGS) entry which is preliminary data.</text>
</comment>
<evidence type="ECO:0000313" key="5">
    <source>
        <dbReference type="Proteomes" id="UP000284706"/>
    </source>
</evidence>
<dbReference type="InterPro" id="IPR051023">
    <property type="entry name" value="PP2A_Regulatory_Subunit_A"/>
</dbReference>
<evidence type="ECO:0008006" key="6">
    <source>
        <dbReference type="Google" id="ProtNLM"/>
    </source>
</evidence>
<dbReference type="InterPro" id="IPR016024">
    <property type="entry name" value="ARM-type_fold"/>
</dbReference>
<dbReference type="SUPFAM" id="SSF48371">
    <property type="entry name" value="ARM repeat"/>
    <property type="match status" value="1"/>
</dbReference>